<keyword evidence="3" id="KW-1185">Reference proteome</keyword>
<comment type="caution">
    <text evidence="2">The sequence shown here is derived from an EMBL/GenBank/DDBJ whole genome shotgun (WGS) entry which is preliminary data.</text>
</comment>
<dbReference type="EMBL" id="JADFTS010000007">
    <property type="protein sequence ID" value="KAF9598440.1"/>
    <property type="molecule type" value="Genomic_DNA"/>
</dbReference>
<dbReference type="InterPro" id="IPR044730">
    <property type="entry name" value="RNase_H-like_dom_plant"/>
</dbReference>
<protein>
    <recommendedName>
        <fullName evidence="1">RNase H type-1 domain-containing protein</fullName>
    </recommendedName>
</protein>
<dbReference type="GO" id="GO:0003676">
    <property type="term" value="F:nucleic acid binding"/>
    <property type="evidence" value="ECO:0007669"/>
    <property type="project" value="InterPro"/>
</dbReference>
<feature type="domain" description="RNase H type-1" evidence="1">
    <location>
        <begin position="10"/>
        <end position="75"/>
    </location>
</feature>
<dbReference type="InterPro" id="IPR002156">
    <property type="entry name" value="RNaseH_domain"/>
</dbReference>
<dbReference type="SUPFAM" id="SSF53098">
    <property type="entry name" value="Ribonuclease H-like"/>
    <property type="match status" value="1"/>
</dbReference>
<organism evidence="2 3">
    <name type="scientific">Coptis chinensis</name>
    <dbReference type="NCBI Taxonomy" id="261450"/>
    <lineage>
        <taxon>Eukaryota</taxon>
        <taxon>Viridiplantae</taxon>
        <taxon>Streptophyta</taxon>
        <taxon>Embryophyta</taxon>
        <taxon>Tracheophyta</taxon>
        <taxon>Spermatophyta</taxon>
        <taxon>Magnoliopsida</taxon>
        <taxon>Ranunculales</taxon>
        <taxon>Ranunculaceae</taxon>
        <taxon>Coptidoideae</taxon>
        <taxon>Coptis</taxon>
    </lineage>
</organism>
<dbReference type="GO" id="GO:0004523">
    <property type="term" value="F:RNA-DNA hybrid ribonuclease activity"/>
    <property type="evidence" value="ECO:0007669"/>
    <property type="project" value="InterPro"/>
</dbReference>
<name>A0A835HFW1_9MAGN</name>
<dbReference type="PANTHER" id="PTHR47723:SF19">
    <property type="entry name" value="POLYNUCLEOTIDYL TRANSFERASE, RIBONUCLEASE H-LIKE SUPERFAMILY PROTEIN"/>
    <property type="match status" value="1"/>
</dbReference>
<dbReference type="OrthoDB" id="1906820at2759"/>
<dbReference type="CDD" id="cd06222">
    <property type="entry name" value="RNase_H_like"/>
    <property type="match status" value="1"/>
</dbReference>
<dbReference type="AlphaFoldDB" id="A0A835HFW1"/>
<dbReference type="InterPro" id="IPR036397">
    <property type="entry name" value="RNaseH_sf"/>
</dbReference>
<dbReference type="Proteomes" id="UP000631114">
    <property type="component" value="Unassembled WGS sequence"/>
</dbReference>
<dbReference type="Pfam" id="PF13456">
    <property type="entry name" value="RVT_3"/>
    <property type="match status" value="1"/>
</dbReference>
<dbReference type="InterPro" id="IPR053151">
    <property type="entry name" value="RNase_H-like"/>
</dbReference>
<sequence length="86" mass="9740">MEWEHKSLSYGDVARDENGEVLFAYTGSRGARSVMYQELKAIEQGLHKCKDFLVRKLVVVSDSLKAINALNSKENASWETNRAADY</sequence>
<proteinExistence type="predicted"/>
<dbReference type="PANTHER" id="PTHR47723">
    <property type="entry name" value="OS05G0353850 PROTEIN"/>
    <property type="match status" value="1"/>
</dbReference>
<gene>
    <name evidence="2" type="ORF">IFM89_027873</name>
</gene>
<reference evidence="2 3" key="1">
    <citation type="submission" date="2020-10" db="EMBL/GenBank/DDBJ databases">
        <title>The Coptis chinensis genome and diversification of protoberbering-type alkaloids.</title>
        <authorList>
            <person name="Wang B."/>
            <person name="Shu S."/>
            <person name="Song C."/>
            <person name="Liu Y."/>
        </authorList>
    </citation>
    <scope>NUCLEOTIDE SEQUENCE [LARGE SCALE GENOMIC DNA]</scope>
    <source>
        <strain evidence="2">HL-2020</strain>
        <tissue evidence="2">Leaf</tissue>
    </source>
</reference>
<accession>A0A835HFW1</accession>
<dbReference type="InterPro" id="IPR012337">
    <property type="entry name" value="RNaseH-like_sf"/>
</dbReference>
<evidence type="ECO:0000259" key="1">
    <source>
        <dbReference type="Pfam" id="PF13456"/>
    </source>
</evidence>
<evidence type="ECO:0000313" key="3">
    <source>
        <dbReference type="Proteomes" id="UP000631114"/>
    </source>
</evidence>
<dbReference type="Gene3D" id="3.30.420.10">
    <property type="entry name" value="Ribonuclease H-like superfamily/Ribonuclease H"/>
    <property type="match status" value="1"/>
</dbReference>
<evidence type="ECO:0000313" key="2">
    <source>
        <dbReference type="EMBL" id="KAF9598440.1"/>
    </source>
</evidence>